<accession>A0ACB0Z6R7</accession>
<evidence type="ECO:0000313" key="1">
    <source>
        <dbReference type="EMBL" id="CAK5074243.1"/>
    </source>
</evidence>
<dbReference type="Proteomes" id="UP001497535">
    <property type="component" value="Unassembled WGS sequence"/>
</dbReference>
<gene>
    <name evidence="1" type="ORF">MENTE1834_LOCUS20972</name>
</gene>
<evidence type="ECO:0000313" key="2">
    <source>
        <dbReference type="Proteomes" id="UP001497535"/>
    </source>
</evidence>
<comment type="caution">
    <text evidence="1">The sequence shown here is derived from an EMBL/GenBank/DDBJ whole genome shotgun (WGS) entry which is preliminary data.</text>
</comment>
<reference evidence="1" key="1">
    <citation type="submission" date="2023-11" db="EMBL/GenBank/DDBJ databases">
        <authorList>
            <person name="Poullet M."/>
        </authorList>
    </citation>
    <scope>NUCLEOTIDE SEQUENCE</scope>
    <source>
        <strain evidence="1">E1834</strain>
    </source>
</reference>
<proteinExistence type="predicted"/>
<name>A0ACB0Z6R7_MELEN</name>
<sequence length="106" mass="12921">MRFMRLGGKESHYHRKERQARRMQQKMIFADILIVSWTFTRLFNLTSKISNILINTLSQKMISGKRWIRMIPRYLDGSKRLTRTWGLRRIYVMRFKGHRVICCDIK</sequence>
<dbReference type="EMBL" id="CAVMJV010000025">
    <property type="protein sequence ID" value="CAK5074243.1"/>
    <property type="molecule type" value="Genomic_DNA"/>
</dbReference>
<protein>
    <submittedName>
        <fullName evidence="1">Uncharacterized protein</fullName>
    </submittedName>
</protein>
<keyword evidence="2" id="KW-1185">Reference proteome</keyword>
<organism evidence="1 2">
    <name type="scientific">Meloidogyne enterolobii</name>
    <name type="common">Root-knot nematode worm</name>
    <name type="synonym">Meloidogyne mayaguensis</name>
    <dbReference type="NCBI Taxonomy" id="390850"/>
    <lineage>
        <taxon>Eukaryota</taxon>
        <taxon>Metazoa</taxon>
        <taxon>Ecdysozoa</taxon>
        <taxon>Nematoda</taxon>
        <taxon>Chromadorea</taxon>
        <taxon>Rhabditida</taxon>
        <taxon>Tylenchina</taxon>
        <taxon>Tylenchomorpha</taxon>
        <taxon>Tylenchoidea</taxon>
        <taxon>Meloidogynidae</taxon>
        <taxon>Meloidogyninae</taxon>
        <taxon>Meloidogyne</taxon>
    </lineage>
</organism>